<dbReference type="SUPFAM" id="SSF100950">
    <property type="entry name" value="NagB/RpiA/CoA transferase-like"/>
    <property type="match status" value="1"/>
</dbReference>
<comment type="caution">
    <text evidence="3">The sequence shown here is derived from an EMBL/GenBank/DDBJ whole genome shotgun (WGS) entry which is preliminary data.</text>
</comment>
<evidence type="ECO:0000313" key="3">
    <source>
        <dbReference type="EMBL" id="MDH8677526.1"/>
    </source>
</evidence>
<keyword evidence="2 3" id="KW-0808">Transferase</keyword>
<evidence type="ECO:0000256" key="2">
    <source>
        <dbReference type="ARBA" id="ARBA00022679"/>
    </source>
</evidence>
<dbReference type="PANTHER" id="PTHR13707">
    <property type="entry name" value="KETOACID-COENZYME A TRANSFERASE"/>
    <property type="match status" value="1"/>
</dbReference>
<dbReference type="InterPro" id="IPR004163">
    <property type="entry name" value="CoA_transf_BS"/>
</dbReference>
<dbReference type="PANTHER" id="PTHR13707:SF60">
    <property type="entry name" value="ACETATE COA-TRANSFERASE SUBUNIT ALPHA"/>
    <property type="match status" value="1"/>
</dbReference>
<dbReference type="InterPro" id="IPR012792">
    <property type="entry name" value="3-oxoacid_CoA-transf_A"/>
</dbReference>
<dbReference type="PROSITE" id="PS01273">
    <property type="entry name" value="COA_TRANSF_1"/>
    <property type="match status" value="1"/>
</dbReference>
<comment type="similarity">
    <text evidence="1">Belongs to the 3-oxoacid CoA-transferase subunit A family.</text>
</comment>
<dbReference type="InterPro" id="IPR004165">
    <property type="entry name" value="CoA_trans_fam_I"/>
</dbReference>
<keyword evidence="4" id="KW-1185">Reference proteome</keyword>
<accession>A0ABT6NAT8</accession>
<name>A0ABT6NAT8_9FIRM</name>
<dbReference type="RefSeq" id="WP_281093341.1">
    <property type="nucleotide sequence ID" value="NZ_JARYZI010000002.1"/>
</dbReference>
<dbReference type="Pfam" id="PF01144">
    <property type="entry name" value="CoA_trans"/>
    <property type="match status" value="1"/>
</dbReference>
<dbReference type="SMART" id="SM00882">
    <property type="entry name" value="CoA_trans"/>
    <property type="match status" value="1"/>
</dbReference>
<dbReference type="Gene3D" id="3.40.1080.10">
    <property type="entry name" value="Glutaconate Coenzyme A-transferase"/>
    <property type="match status" value="1"/>
</dbReference>
<dbReference type="InterPro" id="IPR037171">
    <property type="entry name" value="NagB/RpiA_transferase-like"/>
</dbReference>
<evidence type="ECO:0000256" key="1">
    <source>
        <dbReference type="ARBA" id="ARBA00005612"/>
    </source>
</evidence>
<gene>
    <name evidence="3" type="ORF">QE109_05170</name>
</gene>
<dbReference type="NCBIfam" id="TIGR02429">
    <property type="entry name" value="pcaI_scoA_fam"/>
    <property type="match status" value="1"/>
</dbReference>
<proteinExistence type="inferred from homology"/>
<sequence>MKKVITMEQALDHIKDGMTIMIGGFLACGSPEKVIDALIEKGVKDLTIIGNDTGFVDRGIGKLVVSGQAKKVIVSHIGTNKETGRLMNEGKLEVVLVPQGTLAEQVRSGGAGLGGVLTPIGIGTPVAEGKDHLIIDGKTFLLEKALKADVALIFGSKVDEKGNVYYHESTRNFNPLMATAAEVVIVEAEELVKVGELDPHLIMTPSLFVNYIVKA</sequence>
<dbReference type="PROSITE" id="PS51257">
    <property type="entry name" value="PROKAR_LIPOPROTEIN"/>
    <property type="match status" value="1"/>
</dbReference>
<reference evidence="3 4" key="1">
    <citation type="submission" date="2023-04" db="EMBL/GenBank/DDBJ databases">
        <title>Fusibacter bizertensis strain WBS, isolated from littoral bottom sediments of the Arctic seas - biochemical and genomic analysis.</title>
        <authorList>
            <person name="Brioukhanov A.L."/>
        </authorList>
    </citation>
    <scope>NUCLEOTIDE SEQUENCE [LARGE SCALE GENOMIC DNA]</scope>
    <source>
        <strain evidence="3 4">WBS</strain>
    </source>
</reference>
<evidence type="ECO:0000313" key="4">
    <source>
        <dbReference type="Proteomes" id="UP001158045"/>
    </source>
</evidence>
<dbReference type="GO" id="GO:0016740">
    <property type="term" value="F:transferase activity"/>
    <property type="evidence" value="ECO:0007669"/>
    <property type="project" value="UniProtKB-KW"/>
</dbReference>
<dbReference type="EMBL" id="JARYZI010000002">
    <property type="protein sequence ID" value="MDH8677526.1"/>
    <property type="molecule type" value="Genomic_DNA"/>
</dbReference>
<protein>
    <submittedName>
        <fullName evidence="3">CoA transferase subunit A</fullName>
    </submittedName>
</protein>
<dbReference type="Proteomes" id="UP001158045">
    <property type="component" value="Unassembled WGS sequence"/>
</dbReference>
<organism evidence="3 4">
    <name type="scientific">Fusibacter bizertensis</name>
    <dbReference type="NCBI Taxonomy" id="1488331"/>
    <lineage>
        <taxon>Bacteria</taxon>
        <taxon>Bacillati</taxon>
        <taxon>Bacillota</taxon>
        <taxon>Clostridia</taxon>
        <taxon>Eubacteriales</taxon>
        <taxon>Eubacteriales Family XII. Incertae Sedis</taxon>
        <taxon>Fusibacter</taxon>
    </lineage>
</organism>